<keyword evidence="2 3" id="KW-0040">ANK repeat</keyword>
<keyword evidence="6" id="KW-1185">Reference proteome</keyword>
<accession>A0AAV9X533</accession>
<gene>
    <name evidence="5" type="ORF">TWF694_002615</name>
</gene>
<dbReference type="Gene3D" id="1.25.40.20">
    <property type="entry name" value="Ankyrin repeat-containing domain"/>
    <property type="match status" value="2"/>
</dbReference>
<feature type="compositionally biased region" description="Acidic residues" evidence="4">
    <location>
        <begin position="581"/>
        <end position="595"/>
    </location>
</feature>
<feature type="repeat" description="ANK" evidence="3">
    <location>
        <begin position="497"/>
        <end position="529"/>
    </location>
</feature>
<dbReference type="PANTHER" id="PTHR24198">
    <property type="entry name" value="ANKYRIN REPEAT AND PROTEIN KINASE DOMAIN-CONTAINING PROTEIN"/>
    <property type="match status" value="1"/>
</dbReference>
<keyword evidence="1" id="KW-0677">Repeat</keyword>
<dbReference type="PROSITE" id="PS50088">
    <property type="entry name" value="ANK_REPEAT"/>
    <property type="match status" value="3"/>
</dbReference>
<evidence type="ECO:0000313" key="5">
    <source>
        <dbReference type="EMBL" id="KAK6533683.1"/>
    </source>
</evidence>
<dbReference type="InterPro" id="IPR002110">
    <property type="entry name" value="Ankyrin_rpt"/>
</dbReference>
<evidence type="ECO:0000256" key="2">
    <source>
        <dbReference type="ARBA" id="ARBA00023043"/>
    </source>
</evidence>
<dbReference type="PROSITE" id="PS50297">
    <property type="entry name" value="ANK_REP_REGION"/>
    <property type="match status" value="3"/>
</dbReference>
<reference evidence="5 6" key="1">
    <citation type="submission" date="2019-10" db="EMBL/GenBank/DDBJ databases">
        <authorList>
            <person name="Palmer J.M."/>
        </authorList>
    </citation>
    <scope>NUCLEOTIDE SEQUENCE [LARGE SCALE GENOMIC DNA]</scope>
    <source>
        <strain evidence="5 6">TWF694</strain>
    </source>
</reference>
<dbReference type="PANTHER" id="PTHR24198:SF165">
    <property type="entry name" value="ANKYRIN REPEAT-CONTAINING PROTEIN-RELATED"/>
    <property type="match status" value="1"/>
</dbReference>
<feature type="region of interest" description="Disordered" evidence="4">
    <location>
        <begin position="1619"/>
        <end position="1641"/>
    </location>
</feature>
<evidence type="ECO:0008006" key="7">
    <source>
        <dbReference type="Google" id="ProtNLM"/>
    </source>
</evidence>
<protein>
    <recommendedName>
        <fullName evidence="7">Ankyrin repeat protein</fullName>
    </recommendedName>
</protein>
<dbReference type="Proteomes" id="UP001365542">
    <property type="component" value="Unassembled WGS sequence"/>
</dbReference>
<organism evidence="5 6">
    <name type="scientific">Orbilia ellipsospora</name>
    <dbReference type="NCBI Taxonomy" id="2528407"/>
    <lineage>
        <taxon>Eukaryota</taxon>
        <taxon>Fungi</taxon>
        <taxon>Dikarya</taxon>
        <taxon>Ascomycota</taxon>
        <taxon>Pezizomycotina</taxon>
        <taxon>Orbiliomycetes</taxon>
        <taxon>Orbiliales</taxon>
        <taxon>Orbiliaceae</taxon>
        <taxon>Orbilia</taxon>
    </lineage>
</organism>
<dbReference type="InterPro" id="IPR036770">
    <property type="entry name" value="Ankyrin_rpt-contain_sf"/>
</dbReference>
<dbReference type="SUPFAM" id="SSF48403">
    <property type="entry name" value="Ankyrin repeat"/>
    <property type="match status" value="1"/>
</dbReference>
<dbReference type="Pfam" id="PF00023">
    <property type="entry name" value="Ank"/>
    <property type="match status" value="1"/>
</dbReference>
<proteinExistence type="predicted"/>
<dbReference type="EMBL" id="JAVHJO010000011">
    <property type="protein sequence ID" value="KAK6533683.1"/>
    <property type="molecule type" value="Genomic_DNA"/>
</dbReference>
<dbReference type="Pfam" id="PF12796">
    <property type="entry name" value="Ank_2"/>
    <property type="match status" value="1"/>
</dbReference>
<evidence type="ECO:0000256" key="1">
    <source>
        <dbReference type="ARBA" id="ARBA00022737"/>
    </source>
</evidence>
<name>A0AAV9X533_9PEZI</name>
<evidence type="ECO:0000313" key="6">
    <source>
        <dbReference type="Proteomes" id="UP001365542"/>
    </source>
</evidence>
<evidence type="ECO:0000256" key="3">
    <source>
        <dbReference type="PROSITE-ProRule" id="PRU00023"/>
    </source>
</evidence>
<dbReference type="SMART" id="SM00248">
    <property type="entry name" value="ANK"/>
    <property type="match status" value="7"/>
</dbReference>
<feature type="region of interest" description="Disordered" evidence="4">
    <location>
        <begin position="576"/>
        <end position="595"/>
    </location>
</feature>
<comment type="caution">
    <text evidence="5">The sequence shown here is derived from an EMBL/GenBank/DDBJ whole genome shotgun (WGS) entry which is preliminary data.</text>
</comment>
<sequence length="1731" mass="197998">MAAPGSSLKLPVEVSSLPKYLADNKDQSVQDLIKPFAQYEKNLRDLFAKDPSNEVLGDNLLGLVPVYAGQEENIEIRARDLESESELEKSRYLIPLKDEERRKTGEKAVVGFEEFKKNFKIFTEGMFENMDWSNVIVACGSVLVSMLPIPSGEKSPDRLREHYRNPWAPNDINLFIYGLDQEAAIKRMEQIEATVRENVPWKVVCLRMTTTMRIVSRDPYRPIHIILRLYDTVSQILYSEGFDVDSASVAYDGKQVYATPQAVASWMLQCNLADPSRYNLYKSYEHRLYMYRKRGFEIYYPYLQRQSIDPSVYKFPIGQLHGLAKLLFREMMYNEHGPNSTPYQEGYWGRDSFLGNSIELKGDIYGADKKLNAWGGEAQKDRVGYLHRHTAFFGTVAEVVEDCCGACPEPQSKEEEEMRLEDDKTYTRGKLVMKKYKVGEPSAQSHEEWVEMAYYGEDVAIYQAIVDEDVEKVRAWATSTSSQDEKHRKKLSRRDYTGRTPLLLAALTSSPEIVSILINAGAKITPRSAEGRNALHIAAARGNAEIVKLLLLKSDENEEIKEEKLTRKLLANRRLKRKDSDEIEETETGSQDSEDMDDVEVISTNYDAASVSVHTGASSYMEISKKTDGENDNSEDAVDIDDILDINMPDKWFCFTPLHYAIMNGHEEVVKLLVSDFGADILRLLQDSEFLKNDHKSRGAYNKGPKPPSSSILPMNLVNYIPEKKKREDMLRTILKLGATSRQTDLTGANALARMTYSADVDCLKIIFDEDGGSALAAAKEVMKIEGRYESGYINCLVSAILKGDEEKALFLLEKGVPTTITLEAKKKTPRRPYIVDPIERKGNDVIPVQPAELALQMDMLEAFKKCVEIGASSDGIDINVLIPISIPDRVYARSEIIKKEITYLDLVLEKIAIFQRNLRVVSAAVEYEPGTYERWVAARMARLHGEEPLDYSPALDLDRPDQLEELKGTLEKDIDRYTKVGLWLVSKGGKTYSQLQENVALTEGLPPIKEAPIQTDVCYSRLRYSKGWEAHLNFKDIVEGPDKRLKINFGYSESVDDKKMQAVYHDFFKAAWDGDFEKIKAYSSPSWGGDATEPLQFDVQNRFGDTPYTVASDRKRSYELLDFILTTRDHQEFLRTGKNRNEKHRHLGPRNYDMELREPFWHWQHVRLTDLILDENISALEALFRSKGITAILNNTFEDDLAKASKIPTNSKRYRGLKFHEEYEEYKKMKNNKRPSRSVVDNYSEASRVSEDWRDDLPWQRKRRQPLALYAAYYGSHKVYEWLLSDGPEIALREYQKKLEEKVKLDDANDVVSETIELSDTDSSSPSFDLEGSDEDTKRARISYKTRRTRKRKIYLRILQQADKDSFKRWLGVDNPLLVHAAVANRWTSQDKKKTFEERVEHLQNNIAYFVSKLGTSILETTDNSRKITPLLLAGSITNKCAMKALLNLGANVYATTEHSGKKENLLHMMLLPYKLTMGDDKFADTVEDCLDVLPEGFLDWAIRNEAPLCAALGRYHEHSFPSSFVQAGIQAIINRSKDQVMDIRSPFAELPIHVAVRNCTPEEHQLVLDASSPELIISEEANGLTPLDFAEDIRYKAILFESEINLPSLFNGSRREDFRKPEPIDTRTPSRFRGYGEKEEEPVLELRHQEWGTEKSEKKDFQHWKMASIAEHKAVKQIGRKRNLITLKQVNEATKESGKTIGPQIKKTISTDIVSDWFRDRTIAGYRYY</sequence>
<feature type="repeat" description="ANK" evidence="3">
    <location>
        <begin position="656"/>
        <end position="675"/>
    </location>
</feature>
<feature type="repeat" description="ANK" evidence="3">
    <location>
        <begin position="530"/>
        <end position="551"/>
    </location>
</feature>
<evidence type="ECO:0000256" key="4">
    <source>
        <dbReference type="SAM" id="MobiDB-lite"/>
    </source>
</evidence>